<accession>A0A9D4F615</accession>
<dbReference type="AlphaFoldDB" id="A0A9D4F615"/>
<evidence type="ECO:0000313" key="2">
    <source>
        <dbReference type="Proteomes" id="UP000828390"/>
    </source>
</evidence>
<sequence length="67" mass="7665">MSVEGLKEVSEMNRMLCSESEVYLACKRWASKRIESTGKQAKGEEIRNKLGDGIINRIRFPIMTSEE</sequence>
<reference evidence="1" key="1">
    <citation type="journal article" date="2019" name="bioRxiv">
        <title>The Genome of the Zebra Mussel, Dreissena polymorpha: A Resource for Invasive Species Research.</title>
        <authorList>
            <person name="McCartney M.A."/>
            <person name="Auch B."/>
            <person name="Kono T."/>
            <person name="Mallez S."/>
            <person name="Zhang Y."/>
            <person name="Obille A."/>
            <person name="Becker A."/>
            <person name="Abrahante J.E."/>
            <person name="Garbe J."/>
            <person name="Badalamenti J.P."/>
            <person name="Herman A."/>
            <person name="Mangelson H."/>
            <person name="Liachko I."/>
            <person name="Sullivan S."/>
            <person name="Sone E.D."/>
            <person name="Koren S."/>
            <person name="Silverstein K.A.T."/>
            <person name="Beckman K.B."/>
            <person name="Gohl D.M."/>
        </authorList>
    </citation>
    <scope>NUCLEOTIDE SEQUENCE</scope>
    <source>
        <strain evidence="1">Duluth1</strain>
        <tissue evidence="1">Whole animal</tissue>
    </source>
</reference>
<comment type="caution">
    <text evidence="1">The sequence shown here is derived from an EMBL/GenBank/DDBJ whole genome shotgun (WGS) entry which is preliminary data.</text>
</comment>
<dbReference type="EMBL" id="JAIWYP010000007">
    <property type="protein sequence ID" value="KAH3792593.1"/>
    <property type="molecule type" value="Genomic_DNA"/>
</dbReference>
<dbReference type="Proteomes" id="UP000828390">
    <property type="component" value="Unassembled WGS sequence"/>
</dbReference>
<proteinExistence type="predicted"/>
<gene>
    <name evidence="1" type="ORF">DPMN_146089</name>
</gene>
<organism evidence="1 2">
    <name type="scientific">Dreissena polymorpha</name>
    <name type="common">Zebra mussel</name>
    <name type="synonym">Mytilus polymorpha</name>
    <dbReference type="NCBI Taxonomy" id="45954"/>
    <lineage>
        <taxon>Eukaryota</taxon>
        <taxon>Metazoa</taxon>
        <taxon>Spiralia</taxon>
        <taxon>Lophotrochozoa</taxon>
        <taxon>Mollusca</taxon>
        <taxon>Bivalvia</taxon>
        <taxon>Autobranchia</taxon>
        <taxon>Heteroconchia</taxon>
        <taxon>Euheterodonta</taxon>
        <taxon>Imparidentia</taxon>
        <taxon>Neoheterodontei</taxon>
        <taxon>Myida</taxon>
        <taxon>Dreissenoidea</taxon>
        <taxon>Dreissenidae</taxon>
        <taxon>Dreissena</taxon>
    </lineage>
</organism>
<reference evidence="1" key="2">
    <citation type="submission" date="2020-11" db="EMBL/GenBank/DDBJ databases">
        <authorList>
            <person name="McCartney M.A."/>
            <person name="Auch B."/>
            <person name="Kono T."/>
            <person name="Mallez S."/>
            <person name="Becker A."/>
            <person name="Gohl D.M."/>
            <person name="Silverstein K.A.T."/>
            <person name="Koren S."/>
            <person name="Bechman K.B."/>
            <person name="Herman A."/>
            <person name="Abrahante J.E."/>
            <person name="Garbe J."/>
        </authorList>
    </citation>
    <scope>NUCLEOTIDE SEQUENCE</scope>
    <source>
        <strain evidence="1">Duluth1</strain>
        <tissue evidence="1">Whole animal</tissue>
    </source>
</reference>
<keyword evidence="2" id="KW-1185">Reference proteome</keyword>
<name>A0A9D4F615_DREPO</name>
<protein>
    <recommendedName>
        <fullName evidence="3">BACK domain-containing protein</fullName>
    </recommendedName>
</protein>
<evidence type="ECO:0000313" key="1">
    <source>
        <dbReference type="EMBL" id="KAH3792593.1"/>
    </source>
</evidence>
<evidence type="ECO:0008006" key="3">
    <source>
        <dbReference type="Google" id="ProtNLM"/>
    </source>
</evidence>